<dbReference type="GO" id="GO:0005737">
    <property type="term" value="C:cytoplasm"/>
    <property type="evidence" value="ECO:0007669"/>
    <property type="project" value="TreeGrafter"/>
</dbReference>
<accession>A0A3L8DA73</accession>
<dbReference type="InterPro" id="IPR029071">
    <property type="entry name" value="Ubiquitin-like_domsf"/>
</dbReference>
<dbReference type="InterPro" id="IPR042774">
    <property type="entry name" value="UBXN6_PUB"/>
</dbReference>
<evidence type="ECO:0000313" key="3">
    <source>
        <dbReference type="EMBL" id="RLU17410.1"/>
    </source>
</evidence>
<dbReference type="PANTHER" id="PTHR23153:SF38">
    <property type="entry name" value="UBX DOMAIN-CONTAINING PROTEIN 6"/>
    <property type="match status" value="1"/>
</dbReference>
<protein>
    <recommendedName>
        <fullName evidence="2">UBX domain-containing protein</fullName>
    </recommendedName>
</protein>
<keyword evidence="1" id="KW-0812">Transmembrane</keyword>
<organism evidence="3 4">
    <name type="scientific">Ooceraea biroi</name>
    <name type="common">Clonal raider ant</name>
    <name type="synonym">Cerapachys biroi</name>
    <dbReference type="NCBI Taxonomy" id="2015173"/>
    <lineage>
        <taxon>Eukaryota</taxon>
        <taxon>Metazoa</taxon>
        <taxon>Ecdysozoa</taxon>
        <taxon>Arthropoda</taxon>
        <taxon>Hexapoda</taxon>
        <taxon>Insecta</taxon>
        <taxon>Pterygota</taxon>
        <taxon>Neoptera</taxon>
        <taxon>Endopterygota</taxon>
        <taxon>Hymenoptera</taxon>
        <taxon>Apocrita</taxon>
        <taxon>Aculeata</taxon>
        <taxon>Formicoidea</taxon>
        <taxon>Formicidae</taxon>
        <taxon>Dorylinae</taxon>
        <taxon>Ooceraea</taxon>
    </lineage>
</organism>
<reference evidence="3 4" key="1">
    <citation type="journal article" date="2018" name="Genome Res.">
        <title>The genomic architecture and molecular evolution of ant odorant receptors.</title>
        <authorList>
            <person name="McKenzie S.K."/>
            <person name="Kronauer D.J.C."/>
        </authorList>
    </citation>
    <scope>NUCLEOTIDE SEQUENCE [LARGE SCALE GENOMIC DNA]</scope>
    <source>
        <strain evidence="3">Clonal line C1</strain>
    </source>
</reference>
<dbReference type="InterPro" id="IPR018997">
    <property type="entry name" value="PUB_domain"/>
</dbReference>
<dbReference type="AlphaFoldDB" id="A0A3L8DA73"/>
<name>A0A3L8DA73_OOCBI</name>
<comment type="caution">
    <text evidence="3">The sequence shown here is derived from an EMBL/GenBank/DDBJ whole genome shotgun (WGS) entry which is preliminary data.</text>
</comment>
<dbReference type="Pfam" id="PF09409">
    <property type="entry name" value="PUB"/>
    <property type="match status" value="1"/>
</dbReference>
<proteinExistence type="predicted"/>
<dbReference type="EMBL" id="QOIP01000010">
    <property type="protein sequence ID" value="RLU17410.1"/>
    <property type="molecule type" value="Genomic_DNA"/>
</dbReference>
<dbReference type="InterPro" id="IPR001012">
    <property type="entry name" value="UBX_dom"/>
</dbReference>
<evidence type="ECO:0000256" key="1">
    <source>
        <dbReference type="SAM" id="Phobius"/>
    </source>
</evidence>
<dbReference type="InterPro" id="IPR036339">
    <property type="entry name" value="PUB-like_dom_sf"/>
</dbReference>
<dbReference type="SMART" id="SM00580">
    <property type="entry name" value="PUG"/>
    <property type="match status" value="1"/>
</dbReference>
<dbReference type="Proteomes" id="UP000279307">
    <property type="component" value="Chromosome 10"/>
</dbReference>
<dbReference type="Gene3D" id="3.10.20.90">
    <property type="entry name" value="Phosphatidylinositol 3-kinase Catalytic Subunit, Chain A, domain 1"/>
    <property type="match status" value="1"/>
</dbReference>
<feature type="transmembrane region" description="Helical" evidence="1">
    <location>
        <begin position="76"/>
        <end position="95"/>
    </location>
</feature>
<dbReference type="CDD" id="cd16119">
    <property type="entry name" value="UBX_UBXN6"/>
    <property type="match status" value="1"/>
</dbReference>
<keyword evidence="1" id="KW-0472">Membrane</keyword>
<feature type="domain" description="UBX" evidence="2">
    <location>
        <begin position="448"/>
        <end position="518"/>
    </location>
</feature>
<dbReference type="PANTHER" id="PTHR23153">
    <property type="entry name" value="UBX-RELATED"/>
    <property type="match status" value="1"/>
</dbReference>
<dbReference type="OrthoDB" id="6411732at2759"/>
<dbReference type="SUPFAM" id="SSF54236">
    <property type="entry name" value="Ubiquitin-like"/>
    <property type="match status" value="1"/>
</dbReference>
<sequence>MSSACEDSCPWTNYLSEAINRCVVNLLTLLSETFGLTYNSNDVVIDDEASLKFREFFHELVALLSFDEFQLQLLKIFLLTFAFSVALIFVAWHIYGSRITEQFMKADMADKIKSFFQKKKINTKFMKAGKGYKLTDSTSTILTPAESKEPIRRAEPTEEAKIAGQAALARLEAKKTDKPRFNTSYAAIQARVRRELELERKAQQNLQAESLTSKEQKDKPEDPSIFAVTDVFFRCPYLSDEILLRDEWKKKIREFLYEQLRGEEAGLTACLIIQSCNTGKERIESCVETLGKYLDNIINNPDIEKYWKIRMCNRIFQEKVLPVEGALDFLNAAGFEQKRLLHNESEEDFLVWSPNNCSIENLTMLDEALKSAEPIPIELDRNLQVLMPSQARVRNELPPSFFTMTPEEIKREQQLRTEAVERNQMLRTKAMRERDEQRALRKYKFAILRIKFPDGIILQGTFSVHEKFHSVAEFVAENLVDDKVPFLLSTPDGIKLLEECNDKTLLELRLIPTAILEFSWNADHENLNKPKEYLKEEILSYIQAV</sequence>
<evidence type="ECO:0000313" key="4">
    <source>
        <dbReference type="Proteomes" id="UP000279307"/>
    </source>
</evidence>
<gene>
    <name evidence="3" type="ORF">DMN91_009645</name>
</gene>
<dbReference type="CDD" id="cd10460">
    <property type="entry name" value="PUB_UBXD1"/>
    <property type="match status" value="1"/>
</dbReference>
<dbReference type="Gene3D" id="1.20.58.2190">
    <property type="match status" value="1"/>
</dbReference>
<dbReference type="SUPFAM" id="SSF143503">
    <property type="entry name" value="PUG domain-like"/>
    <property type="match status" value="1"/>
</dbReference>
<dbReference type="PROSITE" id="PS50033">
    <property type="entry name" value="UBX"/>
    <property type="match status" value="1"/>
</dbReference>
<keyword evidence="1" id="KW-1133">Transmembrane helix</keyword>
<evidence type="ECO:0000259" key="2">
    <source>
        <dbReference type="PROSITE" id="PS50033"/>
    </source>
</evidence>
<dbReference type="Pfam" id="PF00789">
    <property type="entry name" value="UBX"/>
    <property type="match status" value="1"/>
</dbReference>